<feature type="binding site" evidence="14">
    <location>
        <position position="494"/>
    </location>
    <ligand>
        <name>ATP</name>
        <dbReference type="ChEBI" id="CHEBI:30616"/>
    </ligand>
</feature>
<name>A0A0K1P9T4_9BACT</name>
<dbReference type="GO" id="GO:0005886">
    <property type="term" value="C:plasma membrane"/>
    <property type="evidence" value="ECO:0007669"/>
    <property type="project" value="UniProtKB-SubCell"/>
</dbReference>
<keyword evidence="8" id="KW-0862">Zinc</keyword>
<dbReference type="InterPro" id="IPR027417">
    <property type="entry name" value="P-loop_NTPase"/>
</dbReference>
<keyword evidence="21" id="KW-1185">Reference proteome</keyword>
<keyword evidence="7 14" id="KW-0547">Nucleotide-binding</keyword>
<dbReference type="PATRIC" id="fig|1391653.3.peg.680"/>
<dbReference type="InterPro" id="IPR014018">
    <property type="entry name" value="SecA_motor_DEAD"/>
</dbReference>
<evidence type="ECO:0000259" key="18">
    <source>
        <dbReference type="PROSITE" id="PS51194"/>
    </source>
</evidence>
<gene>
    <name evidence="14" type="primary">secA</name>
    <name evidence="20" type="ORF">AKJ08_0662</name>
</gene>
<evidence type="ECO:0000256" key="14">
    <source>
        <dbReference type="HAMAP-Rule" id="MF_01382"/>
    </source>
</evidence>
<dbReference type="FunFam" id="3.40.50.300:FF:000113">
    <property type="entry name" value="Preprotein translocase subunit SecA"/>
    <property type="match status" value="1"/>
</dbReference>
<evidence type="ECO:0000256" key="10">
    <source>
        <dbReference type="ARBA" id="ARBA00022927"/>
    </source>
</evidence>
<dbReference type="AlphaFoldDB" id="A0A0K1P9T4"/>
<keyword evidence="11 14" id="KW-1278">Translocase</keyword>
<evidence type="ECO:0000256" key="6">
    <source>
        <dbReference type="ARBA" id="ARBA00022723"/>
    </source>
</evidence>
<keyword evidence="20" id="KW-0347">Helicase</keyword>
<evidence type="ECO:0000256" key="15">
    <source>
        <dbReference type="RuleBase" id="RU003874"/>
    </source>
</evidence>
<feature type="region of interest" description="Disordered" evidence="16">
    <location>
        <begin position="905"/>
        <end position="962"/>
    </location>
</feature>
<dbReference type="STRING" id="1391653.AKJ08_0662"/>
<dbReference type="Gene3D" id="3.40.50.300">
    <property type="entry name" value="P-loop containing nucleotide triphosphate hydrolases"/>
    <property type="match status" value="2"/>
</dbReference>
<dbReference type="GO" id="GO:0031522">
    <property type="term" value="C:cell envelope Sec protein transport complex"/>
    <property type="evidence" value="ECO:0007669"/>
    <property type="project" value="UniProtKB-ARBA"/>
</dbReference>
<keyword evidence="12 14" id="KW-0811">Translocation</keyword>
<dbReference type="Gene3D" id="3.90.1440.10">
    <property type="entry name" value="SecA, preprotein cross-linking domain"/>
    <property type="match status" value="1"/>
</dbReference>
<evidence type="ECO:0000256" key="4">
    <source>
        <dbReference type="ARBA" id="ARBA00022475"/>
    </source>
</evidence>
<dbReference type="GO" id="GO:0017038">
    <property type="term" value="P:protein import"/>
    <property type="evidence" value="ECO:0007669"/>
    <property type="project" value="InterPro"/>
</dbReference>
<dbReference type="InterPro" id="IPR001650">
    <property type="entry name" value="Helicase_C-like"/>
</dbReference>
<evidence type="ECO:0000256" key="8">
    <source>
        <dbReference type="ARBA" id="ARBA00022833"/>
    </source>
</evidence>
<keyword evidence="10 14" id="KW-0653">Protein transport</keyword>
<evidence type="ECO:0000256" key="9">
    <source>
        <dbReference type="ARBA" id="ARBA00022840"/>
    </source>
</evidence>
<dbReference type="SUPFAM" id="SSF81886">
    <property type="entry name" value="Helical scaffold and wing domains of SecA"/>
    <property type="match status" value="2"/>
</dbReference>
<evidence type="ECO:0000256" key="3">
    <source>
        <dbReference type="ARBA" id="ARBA00022448"/>
    </source>
</evidence>
<dbReference type="SUPFAM" id="SSF81767">
    <property type="entry name" value="Pre-protein crosslinking domain of SecA"/>
    <property type="match status" value="1"/>
</dbReference>
<comment type="subcellular location">
    <subcellularLocation>
        <location evidence="14">Cell membrane</location>
        <topology evidence="14">Peripheral membrane protein</topology>
        <orientation evidence="14">Cytoplasmic side</orientation>
    </subcellularLocation>
    <subcellularLocation>
        <location evidence="14">Cytoplasm</location>
    </subcellularLocation>
    <text evidence="14">Distribution is 50-50.</text>
</comment>
<dbReference type="CDD" id="cd17928">
    <property type="entry name" value="DEXDc_SecA"/>
    <property type="match status" value="1"/>
</dbReference>
<proteinExistence type="inferred from homology"/>
<protein>
    <recommendedName>
        <fullName evidence="14 15">Protein translocase subunit SecA</fullName>
        <ecNumber evidence="14">7.4.2.8</ecNumber>
    </recommendedName>
</protein>
<dbReference type="EC" id="7.4.2.8" evidence="14"/>
<dbReference type="GO" id="GO:0008564">
    <property type="term" value="F:protein-exporting ATPase activity"/>
    <property type="evidence" value="ECO:0007669"/>
    <property type="project" value="UniProtKB-EC"/>
</dbReference>
<dbReference type="GO" id="GO:0005829">
    <property type="term" value="C:cytosol"/>
    <property type="evidence" value="ECO:0007669"/>
    <property type="project" value="TreeGrafter"/>
</dbReference>
<dbReference type="GO" id="GO:0006605">
    <property type="term" value="P:protein targeting"/>
    <property type="evidence" value="ECO:0007669"/>
    <property type="project" value="UniProtKB-UniRule"/>
</dbReference>
<keyword evidence="6" id="KW-0479">Metal-binding</keyword>
<dbReference type="SUPFAM" id="SSF52540">
    <property type="entry name" value="P-loop containing nucleoside triphosphate hydrolases"/>
    <property type="match status" value="2"/>
</dbReference>
<evidence type="ECO:0000256" key="7">
    <source>
        <dbReference type="ARBA" id="ARBA00022741"/>
    </source>
</evidence>
<evidence type="ECO:0000256" key="5">
    <source>
        <dbReference type="ARBA" id="ARBA00022490"/>
    </source>
</evidence>
<comment type="subunit">
    <text evidence="14">Monomer and homodimer. Part of the essential Sec protein translocation apparatus which comprises SecA, SecYEG and auxiliary proteins SecDF. Other proteins may also be involved.</text>
</comment>
<dbReference type="GO" id="GO:0065002">
    <property type="term" value="P:intracellular protein transmembrane transport"/>
    <property type="evidence" value="ECO:0007669"/>
    <property type="project" value="UniProtKB-UniRule"/>
</dbReference>
<keyword evidence="4 14" id="KW-1003">Cell membrane</keyword>
<dbReference type="PROSITE" id="PS51192">
    <property type="entry name" value="HELICASE_ATP_BIND_1"/>
    <property type="match status" value="1"/>
</dbReference>
<keyword evidence="13 14" id="KW-0472">Membrane</keyword>
<dbReference type="RefSeq" id="WP_050724745.1">
    <property type="nucleotide sequence ID" value="NZ_CP012332.1"/>
</dbReference>
<dbReference type="GO" id="GO:0046872">
    <property type="term" value="F:metal ion binding"/>
    <property type="evidence" value="ECO:0007669"/>
    <property type="project" value="UniProtKB-KW"/>
</dbReference>
<keyword evidence="5 14" id="KW-0963">Cytoplasm</keyword>
<dbReference type="InterPro" id="IPR044722">
    <property type="entry name" value="SecA_SF2_C"/>
</dbReference>
<dbReference type="PROSITE" id="PS51194">
    <property type="entry name" value="HELICASE_CTER"/>
    <property type="match status" value="1"/>
</dbReference>
<dbReference type="Gene3D" id="1.10.3060.10">
    <property type="entry name" value="Helical scaffold and wing domains of SecA"/>
    <property type="match status" value="1"/>
</dbReference>
<feature type="domain" description="Helicase C-terminal" evidence="18">
    <location>
        <begin position="404"/>
        <end position="632"/>
    </location>
</feature>
<dbReference type="FunFam" id="3.90.1440.10:FF:000001">
    <property type="entry name" value="Preprotein translocase subunit SecA"/>
    <property type="match status" value="1"/>
</dbReference>
<dbReference type="SMART" id="SM00957">
    <property type="entry name" value="SecA_DEAD"/>
    <property type="match status" value="1"/>
</dbReference>
<dbReference type="FunFam" id="3.40.50.300:FF:000334">
    <property type="entry name" value="Protein translocase subunit SecA"/>
    <property type="match status" value="1"/>
</dbReference>
<dbReference type="SMART" id="SM00958">
    <property type="entry name" value="SecA_PP_bind"/>
    <property type="match status" value="1"/>
</dbReference>
<dbReference type="Pfam" id="PF07517">
    <property type="entry name" value="SecA_DEAD"/>
    <property type="match status" value="1"/>
</dbReference>
<dbReference type="KEGG" id="vin:AKJ08_0662"/>
<dbReference type="InterPro" id="IPR020937">
    <property type="entry name" value="SecA_CS"/>
</dbReference>
<dbReference type="InterPro" id="IPR011116">
    <property type="entry name" value="SecA_Wing/Scaffold"/>
</dbReference>
<feature type="compositionally biased region" description="Basic and acidic residues" evidence="16">
    <location>
        <begin position="912"/>
        <end position="921"/>
    </location>
</feature>
<dbReference type="CDD" id="cd18803">
    <property type="entry name" value="SF2_C_secA"/>
    <property type="match status" value="1"/>
</dbReference>
<evidence type="ECO:0000259" key="17">
    <source>
        <dbReference type="PROSITE" id="PS51192"/>
    </source>
</evidence>
<dbReference type="Pfam" id="PF21090">
    <property type="entry name" value="P-loop_SecA"/>
    <property type="match status" value="1"/>
</dbReference>
<dbReference type="NCBIfam" id="NF009538">
    <property type="entry name" value="PRK12904.1"/>
    <property type="match status" value="1"/>
</dbReference>
<dbReference type="GO" id="GO:0004386">
    <property type="term" value="F:helicase activity"/>
    <property type="evidence" value="ECO:0007669"/>
    <property type="project" value="UniProtKB-KW"/>
</dbReference>
<dbReference type="GO" id="GO:0005524">
    <property type="term" value="F:ATP binding"/>
    <property type="evidence" value="ECO:0007669"/>
    <property type="project" value="UniProtKB-UniRule"/>
</dbReference>
<evidence type="ECO:0000256" key="11">
    <source>
        <dbReference type="ARBA" id="ARBA00022967"/>
    </source>
</evidence>
<dbReference type="Pfam" id="PF01043">
    <property type="entry name" value="SecA_PP_bind"/>
    <property type="match status" value="1"/>
</dbReference>
<dbReference type="InterPro" id="IPR011130">
    <property type="entry name" value="SecA_preprotein_X-link_dom"/>
</dbReference>
<comment type="catalytic activity">
    <reaction evidence="14">
        <text>ATP + H2O + cellular proteinSide 1 = ADP + phosphate + cellular proteinSide 2.</text>
        <dbReference type="EC" id="7.4.2.8"/>
    </reaction>
</comment>
<evidence type="ECO:0000256" key="2">
    <source>
        <dbReference type="ARBA" id="ARBA00007650"/>
    </source>
</evidence>
<accession>A0A0K1P9T4</accession>
<dbReference type="Pfam" id="PF07516">
    <property type="entry name" value="SecA_SW"/>
    <property type="match status" value="1"/>
</dbReference>
<dbReference type="GO" id="GO:0043952">
    <property type="term" value="P:protein transport by the Sec complex"/>
    <property type="evidence" value="ECO:0007669"/>
    <property type="project" value="TreeGrafter"/>
</dbReference>
<dbReference type="NCBIfam" id="TIGR00963">
    <property type="entry name" value="secA"/>
    <property type="match status" value="1"/>
</dbReference>
<evidence type="ECO:0000256" key="16">
    <source>
        <dbReference type="SAM" id="MobiDB-lite"/>
    </source>
</evidence>
<evidence type="ECO:0000256" key="12">
    <source>
        <dbReference type="ARBA" id="ARBA00023010"/>
    </source>
</evidence>
<evidence type="ECO:0000313" key="21">
    <source>
        <dbReference type="Proteomes" id="UP000055590"/>
    </source>
</evidence>
<dbReference type="OrthoDB" id="9805579at2"/>
<dbReference type="Proteomes" id="UP000055590">
    <property type="component" value="Chromosome"/>
</dbReference>
<keyword evidence="9 14" id="KW-0067">ATP-binding</keyword>
<dbReference type="PANTHER" id="PTHR30612:SF0">
    <property type="entry name" value="CHLOROPLAST PROTEIN-TRANSPORTING ATPASE"/>
    <property type="match status" value="1"/>
</dbReference>
<dbReference type="InterPro" id="IPR014001">
    <property type="entry name" value="Helicase_ATP-bd"/>
</dbReference>
<dbReference type="InterPro" id="IPR036266">
    <property type="entry name" value="SecA_Wing/Scaffold_sf"/>
</dbReference>
<feature type="domain" description="SecA family profile" evidence="19">
    <location>
        <begin position="3"/>
        <end position="627"/>
    </location>
</feature>
<dbReference type="PANTHER" id="PTHR30612">
    <property type="entry name" value="SECA INNER MEMBRANE COMPONENT OF SEC PROTEIN SECRETION SYSTEM"/>
    <property type="match status" value="1"/>
</dbReference>
<sequence>MFDFVVRKLVGTKNQRELKKLDPVVARINELETRMKALKDEDFARQSVEWKQQVANGRKLDDLLPEAFAACREAGRRVLGQRHFDVQLIGGMVLHSGRIAEMRTGEGKTLTATLPSYLNALEGRGVHVVTVNDYLARRDSEWMGRVHRFLGLSVGCVLHGLTDAQRQDAYRSDITYGQNNEFGFDYLRDNMKFRLSQYVQRELNFAIVDEVDSILIDEARTPLIISGPSDEATDLYYKVDKIIPFLVADTDFVVDEKARSAMLTDEGVEKVEHKLAIPNLYDPSEIETLHHVEQALRAHALYRRDKEYVVQNGEVLIVDEFTGRIMPGRRWSDGLHQAIEAKEGVKIEAENQTLATISFQNYFRMYTKLSGMTGTADTEAPEFASTYNLDVVVIPTNRPMVRKDRDDIVYKTEREKFNAVADEIAELNAKGQPILVGTVSIAKSEALSSILKKRGIRHDVLNAKQHEREANIVAQAGRKGAVTIATNMAGRGTDIILGGNAEALVQHELGDPPIQPIGAEGVLLETWQQEQAAYDARKKELLEKYEALLSKERSEVMEAGGLAILGTERHESRRIDNQLRGRAGRQGDAGLSRFYLSLEDDLMRIFASDRIARIMETLGMQEGEPIEHKWLTRSIASAQKRVEAHHFDSRKNVLEYDDVMNQQRKTVYRMRREVLASGAGQPLVEFDEDPKTKKKTRLERTLTWDDQKDRILDFIDAVVSNLVDTYAPAKGEWDAEGLSAAVRDQFGFDFQVAGGSQEQVEDQLFTAFEKHWQAKEENLGLDTDGVPVLRKFEQWISLQSIDANWKDHLLQMDHLRQGIGLRGYGQKDPKAEYKKEGFNYFQQMAYRVQEQVAREVLRLQVITREQQEVQAAQVAAARAAADLERKIAEQRKRQRMIESHADLAATANADPAEGRGGRQEAPRQQPTVREAPKVGRNDPCPCGSGKKYKKCHGTDADTSTGT</sequence>
<dbReference type="PROSITE" id="PS01312">
    <property type="entry name" value="SECA"/>
    <property type="match status" value="1"/>
</dbReference>
<dbReference type="InterPro" id="IPR004027">
    <property type="entry name" value="SEC_C_motif"/>
</dbReference>
<dbReference type="InterPro" id="IPR036670">
    <property type="entry name" value="SecA_X-link_sf"/>
</dbReference>
<feature type="binding site" evidence="14">
    <location>
        <begin position="105"/>
        <end position="109"/>
    </location>
    <ligand>
        <name>ATP</name>
        <dbReference type="ChEBI" id="CHEBI:30616"/>
    </ligand>
</feature>
<dbReference type="InterPro" id="IPR011115">
    <property type="entry name" value="SecA_DEAD"/>
</dbReference>
<dbReference type="HAMAP" id="MF_01382">
    <property type="entry name" value="SecA"/>
    <property type="match status" value="1"/>
</dbReference>
<dbReference type="InterPro" id="IPR000185">
    <property type="entry name" value="SecA"/>
</dbReference>
<dbReference type="PROSITE" id="PS51196">
    <property type="entry name" value="SECA_MOTOR_DEAD"/>
    <property type="match status" value="1"/>
</dbReference>
<dbReference type="EMBL" id="CP012332">
    <property type="protein sequence ID" value="AKU90275.1"/>
    <property type="molecule type" value="Genomic_DNA"/>
</dbReference>
<evidence type="ECO:0000256" key="13">
    <source>
        <dbReference type="ARBA" id="ARBA00023136"/>
    </source>
</evidence>
<keyword evidence="20" id="KW-0378">Hydrolase</keyword>
<dbReference type="PRINTS" id="PR00906">
    <property type="entry name" value="SECA"/>
</dbReference>
<evidence type="ECO:0000313" key="20">
    <source>
        <dbReference type="EMBL" id="AKU90275.1"/>
    </source>
</evidence>
<feature type="domain" description="Helicase ATP-binding" evidence="17">
    <location>
        <begin position="89"/>
        <end position="247"/>
    </location>
</feature>
<comment type="function">
    <text evidence="14">Part of the Sec protein translocase complex. Interacts with the SecYEG preprotein conducting channel. Has a central role in coupling the hydrolysis of ATP to the transfer of proteins into and across the cell membrane, serving as an ATP-driven molecular motor driving the stepwise translocation of polypeptide chains across the membrane.</text>
</comment>
<keyword evidence="3 14" id="KW-0813">Transport</keyword>
<dbReference type="Pfam" id="PF02810">
    <property type="entry name" value="SEC-C"/>
    <property type="match status" value="1"/>
</dbReference>
<reference evidence="20 21" key="1">
    <citation type="submission" date="2015-08" db="EMBL/GenBank/DDBJ databases">
        <authorList>
            <person name="Babu N.S."/>
            <person name="Beckwith C.J."/>
            <person name="Beseler K.G."/>
            <person name="Brison A."/>
            <person name="Carone J.V."/>
            <person name="Caskin T.P."/>
            <person name="Diamond M."/>
            <person name="Durham M.E."/>
            <person name="Foxe J.M."/>
            <person name="Go M."/>
            <person name="Henderson B.A."/>
            <person name="Jones I.B."/>
            <person name="McGettigan J.A."/>
            <person name="Micheletti S.J."/>
            <person name="Nasrallah M.E."/>
            <person name="Ortiz D."/>
            <person name="Piller C.R."/>
            <person name="Privatt S.R."/>
            <person name="Schneider S.L."/>
            <person name="Sharp S."/>
            <person name="Smith T.C."/>
            <person name="Stanton J.D."/>
            <person name="Ullery H.E."/>
            <person name="Wilson R.J."/>
            <person name="Serrano M.G."/>
            <person name="Buck G."/>
            <person name="Lee V."/>
            <person name="Wang Y."/>
            <person name="Carvalho R."/>
            <person name="Voegtly L."/>
            <person name="Shi R."/>
            <person name="Duckworth R."/>
            <person name="Johnson A."/>
            <person name="Loviza R."/>
            <person name="Walstead R."/>
            <person name="Shah Z."/>
            <person name="Kiflezghi M."/>
            <person name="Wade K."/>
            <person name="Ball S.L."/>
            <person name="Bradley K.W."/>
            <person name="Asai D.J."/>
            <person name="Bowman C.A."/>
            <person name="Russell D.A."/>
            <person name="Pope W.H."/>
            <person name="Jacobs-Sera D."/>
            <person name="Hendrix R.W."/>
            <person name="Hatfull G.F."/>
        </authorList>
    </citation>
    <scope>NUCLEOTIDE SEQUENCE [LARGE SCALE GENOMIC DNA]</scope>
    <source>
        <strain evidence="20 21">DSM 27710</strain>
    </source>
</reference>
<organism evidence="20 21">
    <name type="scientific">Vulgatibacter incomptus</name>
    <dbReference type="NCBI Taxonomy" id="1391653"/>
    <lineage>
        <taxon>Bacteria</taxon>
        <taxon>Pseudomonadati</taxon>
        <taxon>Myxococcota</taxon>
        <taxon>Myxococcia</taxon>
        <taxon>Myxococcales</taxon>
        <taxon>Cystobacterineae</taxon>
        <taxon>Vulgatibacteraceae</taxon>
        <taxon>Vulgatibacter</taxon>
    </lineage>
</organism>
<evidence type="ECO:0000259" key="19">
    <source>
        <dbReference type="PROSITE" id="PS51196"/>
    </source>
</evidence>
<comment type="similarity">
    <text evidence="2 14 15">Belongs to the SecA family.</text>
</comment>
<evidence type="ECO:0000256" key="1">
    <source>
        <dbReference type="ARBA" id="ARBA00001947"/>
    </source>
</evidence>
<comment type="cofactor">
    <cofactor evidence="1">
        <name>Zn(2+)</name>
        <dbReference type="ChEBI" id="CHEBI:29105"/>
    </cofactor>
</comment>
<feature type="binding site" evidence="14">
    <location>
        <position position="87"/>
    </location>
    <ligand>
        <name>ATP</name>
        <dbReference type="ChEBI" id="CHEBI:30616"/>
    </ligand>
</feature>